<dbReference type="OrthoDB" id="5772185at2"/>
<dbReference type="Pfam" id="PF07254">
    <property type="entry name" value="Cpta_toxin"/>
    <property type="match status" value="1"/>
</dbReference>
<evidence type="ECO:0000313" key="2">
    <source>
        <dbReference type="EMBL" id="AUB80813.1"/>
    </source>
</evidence>
<evidence type="ECO:0000313" key="3">
    <source>
        <dbReference type="Proteomes" id="UP000232638"/>
    </source>
</evidence>
<gene>
    <name evidence="2" type="ORF">THSYN_07505</name>
</gene>
<dbReference type="EMBL" id="CP020370">
    <property type="protein sequence ID" value="AUB80813.1"/>
    <property type="molecule type" value="Genomic_DNA"/>
</dbReference>
<dbReference type="InterPro" id="IPR009883">
    <property type="entry name" value="YgfX"/>
</dbReference>
<protein>
    <recommendedName>
        <fullName evidence="4">Toxin CptA</fullName>
    </recommendedName>
</protein>
<dbReference type="Proteomes" id="UP000232638">
    <property type="component" value="Chromosome"/>
</dbReference>
<keyword evidence="3" id="KW-1185">Reference proteome</keyword>
<dbReference type="RefSeq" id="WP_100918600.1">
    <property type="nucleotide sequence ID" value="NZ_CP020370.1"/>
</dbReference>
<dbReference type="AlphaFoldDB" id="A0A2K8U5F5"/>
<keyword evidence="1" id="KW-1133">Transmembrane helix</keyword>
<proteinExistence type="predicted"/>
<evidence type="ECO:0008006" key="4">
    <source>
        <dbReference type="Google" id="ProtNLM"/>
    </source>
</evidence>
<keyword evidence="1" id="KW-0812">Transmembrane</keyword>
<sequence length="153" mass="17058">MASHREQPPLLIQPRFSRRLAAFVALTHLLTAAAILALPGTAWLLLIPVGLSLTYQFYVRVLGRAPWSIRAATWQADGTWTIALRSGTETEVRLAPSTFVSVPLVVLNLRRGHVRRWALPLFADALDPEQLRRLRQRLRIEGTGREPDGAPPA</sequence>
<feature type="transmembrane region" description="Helical" evidence="1">
    <location>
        <begin position="20"/>
        <end position="37"/>
    </location>
</feature>
<keyword evidence="1" id="KW-0472">Membrane</keyword>
<accession>A0A2K8U5F5</accession>
<reference evidence="2 3" key="1">
    <citation type="submission" date="2017-03" db="EMBL/GenBank/DDBJ databases">
        <title>Complete genome sequence of Candidatus 'Thiodictyon syntrophicum' sp. nov. strain Cad16T, a photolithoautotroph purple sulfur bacterium isolated from an alpine meromictic lake.</title>
        <authorList>
            <person name="Luedin S.M."/>
            <person name="Pothier J.F."/>
            <person name="Danza F."/>
            <person name="Storelli N."/>
            <person name="Wittwer M."/>
            <person name="Tonolla M."/>
        </authorList>
    </citation>
    <scope>NUCLEOTIDE SEQUENCE [LARGE SCALE GENOMIC DNA]</scope>
    <source>
        <strain evidence="2 3">Cad16T</strain>
    </source>
</reference>
<dbReference type="KEGG" id="tsy:THSYN_07505"/>
<evidence type="ECO:0000256" key="1">
    <source>
        <dbReference type="SAM" id="Phobius"/>
    </source>
</evidence>
<organism evidence="2 3">
    <name type="scientific">Candidatus Thiodictyon syntrophicum</name>
    <dbReference type="NCBI Taxonomy" id="1166950"/>
    <lineage>
        <taxon>Bacteria</taxon>
        <taxon>Pseudomonadati</taxon>
        <taxon>Pseudomonadota</taxon>
        <taxon>Gammaproteobacteria</taxon>
        <taxon>Chromatiales</taxon>
        <taxon>Chromatiaceae</taxon>
        <taxon>Thiodictyon</taxon>
    </lineage>
</organism>
<name>A0A2K8U5F5_9GAMM</name>